<dbReference type="PANTHER" id="PTHR22572">
    <property type="entry name" value="SUGAR-1-PHOSPHATE GUANYL TRANSFERASE"/>
    <property type="match status" value="1"/>
</dbReference>
<comment type="caution">
    <text evidence="2">The sequence shown here is derived from an EMBL/GenBank/DDBJ whole genome shotgun (WGS) entry which is preliminary data.</text>
</comment>
<dbReference type="InterPro" id="IPR050486">
    <property type="entry name" value="Mannose-1P_guanyltransferase"/>
</dbReference>
<dbReference type="Gene3D" id="3.90.550.10">
    <property type="entry name" value="Spore Coat Polysaccharide Biosynthesis Protein SpsA, Chain A"/>
    <property type="match status" value="1"/>
</dbReference>
<proteinExistence type="predicted"/>
<dbReference type="InterPro" id="IPR005835">
    <property type="entry name" value="NTP_transferase_dom"/>
</dbReference>
<dbReference type="AlphaFoldDB" id="A0A938YTT7"/>
<name>A0A938YTT7_9ARCH</name>
<feature type="domain" description="Nucleotidyl transferase" evidence="1">
    <location>
        <begin position="7"/>
        <end position="212"/>
    </location>
</feature>
<accession>A0A938YTT7</accession>
<sequence length="241" mass="26977">MDIGIKKAFILAGGLGTRLRPVTYELSKLIMPVQGKPILQWAIEGVKRFGVEEIVLAVGYKHEQIEGFFKDGKQFGVKLHYNVEDEYMGTAGALKIAEKHFKNEKKFIGMNGDEMKDIDFAAMGKVHDENKAVATIALATIDYTKAGGLVRIDGNRVVEFSEKPADEKGGKKLIHAGAYTLSPKIFDYIPAGKKVSIEQETFPQLAKEGKLFCADMTGRQFLQTDNFERYEKAIFEWKGFK</sequence>
<evidence type="ECO:0000259" key="1">
    <source>
        <dbReference type="Pfam" id="PF00483"/>
    </source>
</evidence>
<evidence type="ECO:0000313" key="3">
    <source>
        <dbReference type="Proteomes" id="UP000809243"/>
    </source>
</evidence>
<dbReference type="InterPro" id="IPR029044">
    <property type="entry name" value="Nucleotide-diphossugar_trans"/>
</dbReference>
<evidence type="ECO:0000313" key="2">
    <source>
        <dbReference type="EMBL" id="MBN2067992.1"/>
    </source>
</evidence>
<dbReference type="EMBL" id="JAFGDB010000106">
    <property type="protein sequence ID" value="MBN2067992.1"/>
    <property type="molecule type" value="Genomic_DNA"/>
</dbReference>
<gene>
    <name evidence="2" type="ORF">JW744_05990</name>
</gene>
<dbReference type="Proteomes" id="UP000809243">
    <property type="component" value="Unassembled WGS sequence"/>
</dbReference>
<dbReference type="Pfam" id="PF00483">
    <property type="entry name" value="NTP_transferase"/>
    <property type="match status" value="1"/>
</dbReference>
<dbReference type="CDD" id="cd04181">
    <property type="entry name" value="NTP_transferase"/>
    <property type="match status" value="1"/>
</dbReference>
<reference evidence="2" key="1">
    <citation type="submission" date="2021-01" db="EMBL/GenBank/DDBJ databases">
        <title>Active Sulfur Cycling in an Early Earth Analoge.</title>
        <authorList>
            <person name="Hahn C.R."/>
            <person name="Youssef N.H."/>
            <person name="Elshahed M."/>
        </authorList>
    </citation>
    <scope>NUCLEOTIDE SEQUENCE</scope>
    <source>
        <strain evidence="2">Zod_Metabat.1151</strain>
    </source>
</reference>
<dbReference type="SUPFAM" id="SSF53448">
    <property type="entry name" value="Nucleotide-diphospho-sugar transferases"/>
    <property type="match status" value="1"/>
</dbReference>
<protein>
    <submittedName>
        <fullName evidence="2">Nucleotidyltransferase family protein</fullName>
    </submittedName>
</protein>
<organism evidence="2 3">
    <name type="scientific">Candidatus Iainarchaeum sp</name>
    <dbReference type="NCBI Taxonomy" id="3101447"/>
    <lineage>
        <taxon>Archaea</taxon>
        <taxon>Candidatus Iainarchaeota</taxon>
        <taxon>Candidatus Iainarchaeia</taxon>
        <taxon>Candidatus Iainarchaeales</taxon>
        <taxon>Candidatus Iainarchaeaceae</taxon>
        <taxon>Candidatus Iainarchaeum</taxon>
    </lineage>
</organism>